<proteinExistence type="inferred from homology"/>
<keyword evidence="5 9" id="KW-0408">Iron</keyword>
<evidence type="ECO:0000256" key="2">
    <source>
        <dbReference type="ARBA" id="ARBA00007185"/>
    </source>
</evidence>
<keyword evidence="7 9" id="KW-0456">Lyase</keyword>
<accession>A0A1G5Q316</accession>
<comment type="similarity">
    <text evidence="2 9">Belongs to the aconitase/IPM isomerase family.</text>
</comment>
<evidence type="ECO:0000256" key="4">
    <source>
        <dbReference type="ARBA" id="ARBA00022723"/>
    </source>
</evidence>
<dbReference type="InterPro" id="IPR001030">
    <property type="entry name" value="Acoase/IPM_deHydtase_lsu_aba"/>
</dbReference>
<dbReference type="EC" id="4.2.1.3" evidence="3 9"/>
<comment type="cofactor">
    <cofactor evidence="1">
        <name>[4Fe-4S] cluster</name>
        <dbReference type="ChEBI" id="CHEBI:49883"/>
    </cofactor>
</comment>
<sequence length="864" mass="93836">MHYLDIPNSPLKALDYRALLGDRTRTLPYSLRVLAENAARHSTEGEAALQVAARKGDAVPFRPARLLLHDMLGIPALIDIMAIRDHLEAHGGDPSTVDMSLPVDLIIDHAMSINHWADKFALEQNMQREFEVNRERFAFLKACADRFPRLRVMPPGSGICHQVNLEYLGHTVLPSNENPHLLIPDSSLGTDSHTPMINALGVMGWGIGGLEAEALLFGETSSVNVPRVVGLEVTGAPSHDITATDIALVVAEKLRALGVVDTFVEMFGTGYNTLSVADRATIANMAPEYGSTMVFCPVDENTIHYLNQTGRGEHSARTQAYCQVQGLWNDGVDTAIEYDEVVHIDLSQIGRAVSGPSRPEQRIDLADATKQLTSVEEADHRVAVVDQSGSLPAHDIGNGDVIIAAITSCTNTANPRNMIMAGLMARKAVAKGLQVKPHVKTSLAPGSRVVARYLKQSGLQEDLSKLGFEIAAFSCSTCNGMSGPLHPAHEETIRAHDVKGIAVLSGNRNFAGRIHPLASRNMIASPPLVIAYALAGSVLTDISSAPLGHDQDGAPVYLDDLWPDADEVSALIEAHVTPEEFRDNYNSIDTINAQWTAMQVGAGRYDWTPSTYVSFPPFVKDIRAANTPVTTLRGLRPLVILGDSVTTDHISPSGIITPESEAGQFLQRHGVAHRDFNSFGTRRGCSDVVIRSTFANYRLRNEMVPDREGSWTSIQPEGRVTTIFNAIETYLGREQPLVVIGGKEYGCGSSRDTAAKAPWLAGIRAVIAESFERIHRSNLVNMGIAPLCFPEGVTRKTLELDGSELFDIHLNEALTSAELTITREDGRKTTTPLDLRLYNDAERATFSEGGLLPRAFRKFLAGAA</sequence>
<gene>
    <name evidence="12" type="ORF">SAMN04488118_102501</name>
</gene>
<evidence type="ECO:0000259" key="10">
    <source>
        <dbReference type="Pfam" id="PF00330"/>
    </source>
</evidence>
<reference evidence="12 13" key="1">
    <citation type="submission" date="2016-10" db="EMBL/GenBank/DDBJ databases">
        <authorList>
            <person name="de Groot N.N."/>
        </authorList>
    </citation>
    <scope>NUCLEOTIDE SEQUENCE [LARGE SCALE GENOMIC DNA]</scope>
    <source>
        <strain evidence="12 13">U95</strain>
    </source>
</reference>
<dbReference type="RefSeq" id="WP_090216871.1">
    <property type="nucleotide sequence ID" value="NZ_FMWG01000002.1"/>
</dbReference>
<dbReference type="Pfam" id="PF00330">
    <property type="entry name" value="Aconitase"/>
    <property type="match status" value="1"/>
</dbReference>
<evidence type="ECO:0000256" key="6">
    <source>
        <dbReference type="ARBA" id="ARBA00023014"/>
    </source>
</evidence>
<comment type="function">
    <text evidence="9">Catalyzes the isomerization of citrate to isocitrate via cis-aconitate.</text>
</comment>
<dbReference type="GO" id="GO:0051539">
    <property type="term" value="F:4 iron, 4 sulfur cluster binding"/>
    <property type="evidence" value="ECO:0007669"/>
    <property type="project" value="UniProtKB-KW"/>
</dbReference>
<dbReference type="AlphaFoldDB" id="A0A1G5Q316"/>
<evidence type="ECO:0000256" key="9">
    <source>
        <dbReference type="RuleBase" id="RU361275"/>
    </source>
</evidence>
<evidence type="ECO:0000256" key="8">
    <source>
        <dbReference type="ARBA" id="ARBA00023501"/>
    </source>
</evidence>
<dbReference type="Gene3D" id="3.20.19.10">
    <property type="entry name" value="Aconitase, domain 4"/>
    <property type="match status" value="1"/>
</dbReference>
<dbReference type="InterPro" id="IPR036008">
    <property type="entry name" value="Aconitase_4Fe-4S_dom"/>
</dbReference>
<dbReference type="Gene3D" id="6.10.190.10">
    <property type="match status" value="1"/>
</dbReference>
<dbReference type="PRINTS" id="PR00415">
    <property type="entry name" value="ACONITASE"/>
</dbReference>
<evidence type="ECO:0000313" key="12">
    <source>
        <dbReference type="EMBL" id="SCZ55936.1"/>
    </source>
</evidence>
<dbReference type="FunFam" id="3.20.19.10:FF:000001">
    <property type="entry name" value="Aconitate hydratase"/>
    <property type="match status" value="1"/>
</dbReference>
<dbReference type="Pfam" id="PF00694">
    <property type="entry name" value="Aconitase_C"/>
    <property type="match status" value="1"/>
</dbReference>
<keyword evidence="9" id="KW-0004">4Fe-4S</keyword>
<dbReference type="NCBIfam" id="NF006757">
    <property type="entry name" value="PRK09277.1"/>
    <property type="match status" value="1"/>
</dbReference>
<keyword evidence="13" id="KW-1185">Reference proteome</keyword>
<evidence type="ECO:0000256" key="7">
    <source>
        <dbReference type="ARBA" id="ARBA00023239"/>
    </source>
</evidence>
<feature type="domain" description="Aconitase A/isopropylmalate dehydratase small subunit swivel" evidence="11">
    <location>
        <begin position="664"/>
        <end position="791"/>
    </location>
</feature>
<name>A0A1G5Q316_9RHOB</name>
<dbReference type="GO" id="GO:0003994">
    <property type="term" value="F:aconitate hydratase activity"/>
    <property type="evidence" value="ECO:0007669"/>
    <property type="project" value="UniProtKB-EC"/>
</dbReference>
<dbReference type="InterPro" id="IPR006249">
    <property type="entry name" value="Aconitase/IRP2"/>
</dbReference>
<dbReference type="STRING" id="1156985.SAMN04488118_102501"/>
<keyword evidence="4" id="KW-0479">Metal-binding</keyword>
<keyword evidence="6 9" id="KW-0411">Iron-sulfur</keyword>
<dbReference type="PANTHER" id="PTHR11670">
    <property type="entry name" value="ACONITASE/IRON-RESPONSIVE ELEMENT FAMILY MEMBER"/>
    <property type="match status" value="1"/>
</dbReference>
<dbReference type="Proteomes" id="UP000198767">
    <property type="component" value="Unassembled WGS sequence"/>
</dbReference>
<dbReference type="NCBIfam" id="TIGR01341">
    <property type="entry name" value="aconitase_1"/>
    <property type="match status" value="1"/>
</dbReference>
<evidence type="ECO:0000259" key="11">
    <source>
        <dbReference type="Pfam" id="PF00694"/>
    </source>
</evidence>
<dbReference type="NCBIfam" id="NF009520">
    <property type="entry name" value="PRK12881.1"/>
    <property type="match status" value="1"/>
</dbReference>
<dbReference type="GO" id="GO:0046872">
    <property type="term" value="F:metal ion binding"/>
    <property type="evidence" value="ECO:0007669"/>
    <property type="project" value="UniProtKB-KW"/>
</dbReference>
<dbReference type="EMBL" id="FMWG01000002">
    <property type="protein sequence ID" value="SCZ55936.1"/>
    <property type="molecule type" value="Genomic_DNA"/>
</dbReference>
<organism evidence="12 13">
    <name type="scientific">Epibacterium ulvae</name>
    <dbReference type="NCBI Taxonomy" id="1156985"/>
    <lineage>
        <taxon>Bacteria</taxon>
        <taxon>Pseudomonadati</taxon>
        <taxon>Pseudomonadota</taxon>
        <taxon>Alphaproteobacteria</taxon>
        <taxon>Rhodobacterales</taxon>
        <taxon>Roseobacteraceae</taxon>
        <taxon>Epibacterium</taxon>
    </lineage>
</organism>
<comment type="catalytic activity">
    <reaction evidence="8 9">
        <text>citrate = D-threo-isocitrate</text>
        <dbReference type="Rhea" id="RHEA:10336"/>
        <dbReference type="ChEBI" id="CHEBI:15562"/>
        <dbReference type="ChEBI" id="CHEBI:16947"/>
        <dbReference type="EC" id="4.2.1.3"/>
    </reaction>
</comment>
<dbReference type="SUPFAM" id="SSF53732">
    <property type="entry name" value="Aconitase iron-sulfur domain"/>
    <property type="match status" value="1"/>
</dbReference>
<protein>
    <recommendedName>
        <fullName evidence="3 9">Aconitate hydratase</fullName>
        <shortName evidence="9">Aconitase</shortName>
        <ecNumber evidence="3 9">4.2.1.3</ecNumber>
    </recommendedName>
</protein>
<evidence type="ECO:0000256" key="5">
    <source>
        <dbReference type="ARBA" id="ARBA00023004"/>
    </source>
</evidence>
<dbReference type="Gene3D" id="3.30.499.10">
    <property type="entry name" value="Aconitase, domain 3"/>
    <property type="match status" value="2"/>
</dbReference>
<dbReference type="InterPro" id="IPR015931">
    <property type="entry name" value="Acnase/IPM_dHydase_lsu_aba_1/3"/>
</dbReference>
<dbReference type="SUPFAM" id="SSF52016">
    <property type="entry name" value="LeuD/IlvD-like"/>
    <property type="match status" value="1"/>
</dbReference>
<evidence type="ECO:0000313" key="13">
    <source>
        <dbReference type="Proteomes" id="UP000198767"/>
    </source>
</evidence>
<evidence type="ECO:0000256" key="3">
    <source>
        <dbReference type="ARBA" id="ARBA00012926"/>
    </source>
</evidence>
<feature type="domain" description="Aconitase/3-isopropylmalate dehydratase large subunit alpha/beta/alpha" evidence="10">
    <location>
        <begin position="55"/>
        <end position="536"/>
    </location>
</feature>
<dbReference type="OrthoDB" id="9764318at2"/>
<dbReference type="InterPro" id="IPR000573">
    <property type="entry name" value="AconitaseA/IPMdHydase_ssu_swvl"/>
</dbReference>
<evidence type="ECO:0000256" key="1">
    <source>
        <dbReference type="ARBA" id="ARBA00001966"/>
    </source>
</evidence>
<dbReference type="InterPro" id="IPR015928">
    <property type="entry name" value="Aconitase/3IPM_dehydase_swvl"/>
</dbReference>